<name>A0AAV3Z6C2_9GAST</name>
<gene>
    <name evidence="1" type="ORF">PoB_001660500</name>
</gene>
<organism evidence="1 2">
    <name type="scientific">Plakobranchus ocellatus</name>
    <dbReference type="NCBI Taxonomy" id="259542"/>
    <lineage>
        <taxon>Eukaryota</taxon>
        <taxon>Metazoa</taxon>
        <taxon>Spiralia</taxon>
        <taxon>Lophotrochozoa</taxon>
        <taxon>Mollusca</taxon>
        <taxon>Gastropoda</taxon>
        <taxon>Heterobranchia</taxon>
        <taxon>Euthyneura</taxon>
        <taxon>Panpulmonata</taxon>
        <taxon>Sacoglossa</taxon>
        <taxon>Placobranchoidea</taxon>
        <taxon>Plakobranchidae</taxon>
        <taxon>Plakobranchus</taxon>
    </lineage>
</organism>
<accession>A0AAV3Z6C2</accession>
<evidence type="ECO:0000313" key="2">
    <source>
        <dbReference type="Proteomes" id="UP000735302"/>
    </source>
</evidence>
<reference evidence="1 2" key="1">
    <citation type="journal article" date="2021" name="Elife">
        <title>Chloroplast acquisition without the gene transfer in kleptoplastic sea slugs, Plakobranchus ocellatus.</title>
        <authorList>
            <person name="Maeda T."/>
            <person name="Takahashi S."/>
            <person name="Yoshida T."/>
            <person name="Shimamura S."/>
            <person name="Takaki Y."/>
            <person name="Nagai Y."/>
            <person name="Toyoda A."/>
            <person name="Suzuki Y."/>
            <person name="Arimoto A."/>
            <person name="Ishii H."/>
            <person name="Satoh N."/>
            <person name="Nishiyama T."/>
            <person name="Hasebe M."/>
            <person name="Maruyama T."/>
            <person name="Minagawa J."/>
            <person name="Obokata J."/>
            <person name="Shigenobu S."/>
        </authorList>
    </citation>
    <scope>NUCLEOTIDE SEQUENCE [LARGE SCALE GENOMIC DNA]</scope>
</reference>
<dbReference type="EMBL" id="BLXT01001985">
    <property type="protein sequence ID" value="GFN90099.1"/>
    <property type="molecule type" value="Genomic_DNA"/>
</dbReference>
<comment type="caution">
    <text evidence="1">The sequence shown here is derived from an EMBL/GenBank/DDBJ whole genome shotgun (WGS) entry which is preliminary data.</text>
</comment>
<keyword evidence="2" id="KW-1185">Reference proteome</keyword>
<dbReference type="Proteomes" id="UP000735302">
    <property type="component" value="Unassembled WGS sequence"/>
</dbReference>
<protein>
    <submittedName>
        <fullName evidence="1">Uncharacterized protein</fullName>
    </submittedName>
</protein>
<sequence>MYIASPQQGDLRFSGPLTGQGASIGARTHDRGIHADLRADSPCTGHRSPRKVKEFWYSAMTTRGVSDINVVWLHFCECTKFKDVVTPEEKRRMMRTLSDLIM</sequence>
<evidence type="ECO:0000313" key="1">
    <source>
        <dbReference type="EMBL" id="GFN90099.1"/>
    </source>
</evidence>
<dbReference type="AlphaFoldDB" id="A0AAV3Z6C2"/>
<proteinExistence type="predicted"/>